<evidence type="ECO:0000313" key="2">
    <source>
        <dbReference type="EMBL" id="PNP44963.1"/>
    </source>
</evidence>
<organism evidence="2 3">
    <name type="scientific">Trichoderma gamsii</name>
    <dbReference type="NCBI Taxonomy" id="398673"/>
    <lineage>
        <taxon>Eukaryota</taxon>
        <taxon>Fungi</taxon>
        <taxon>Dikarya</taxon>
        <taxon>Ascomycota</taxon>
        <taxon>Pezizomycotina</taxon>
        <taxon>Sordariomycetes</taxon>
        <taxon>Hypocreomycetidae</taxon>
        <taxon>Hypocreales</taxon>
        <taxon>Hypocreaceae</taxon>
        <taxon>Trichoderma</taxon>
    </lineage>
</organism>
<accession>A0A2K0THF9</accession>
<evidence type="ECO:0000313" key="3">
    <source>
        <dbReference type="Proteomes" id="UP000236546"/>
    </source>
</evidence>
<reference evidence="2 3" key="1">
    <citation type="submission" date="2017-02" db="EMBL/GenBank/DDBJ databases">
        <title>Genomes of Trichoderma spp. with biocontrol activity.</title>
        <authorList>
            <person name="Gardiner D."/>
            <person name="Kazan K."/>
            <person name="Vos C."/>
            <person name="Harvey P."/>
        </authorList>
    </citation>
    <scope>NUCLEOTIDE SEQUENCE [LARGE SCALE GENOMIC DNA]</scope>
    <source>
        <strain evidence="2 3">A5MH</strain>
    </source>
</reference>
<dbReference type="Proteomes" id="UP000236546">
    <property type="component" value="Unassembled WGS sequence"/>
</dbReference>
<feature type="region of interest" description="Disordered" evidence="1">
    <location>
        <begin position="189"/>
        <end position="265"/>
    </location>
</feature>
<proteinExistence type="predicted"/>
<evidence type="ECO:0000256" key="1">
    <source>
        <dbReference type="SAM" id="MobiDB-lite"/>
    </source>
</evidence>
<dbReference type="EMBL" id="MTYH01000027">
    <property type="protein sequence ID" value="PNP44963.1"/>
    <property type="molecule type" value="Genomic_DNA"/>
</dbReference>
<feature type="compositionally biased region" description="Low complexity" evidence="1">
    <location>
        <begin position="229"/>
        <end position="259"/>
    </location>
</feature>
<sequence>MQLGSSLETPEVTKVMNQGGTNYVELIKTNLQFLYGRDVPIEILSQVTPPDTWQVTVLKTEDGIRSIAITESGEGFTNVLKKAHYQSGELLTEFACDPTQDNSTLGRREALQIDIATSVADMLTGRNKESLDGKVPEGKASDDPAWKEAFDNARKLMGPNDGDPPRLLAADIRWINELNRKKLDDFYAKNPHKMPKGGPSYTLLPEPAKSGDSSSTGIAWRNRPRINPSTNAQITTTASSTSAESSVQGAASAASVPVSPRQEASKSYREALNTRMHSQAMARRMAPNKKRQGIVLYINLSGCGEAVVADECQLSVSAVESRVRYLMRMHGRALFGEANASKMPAVMFMPENATKYNVIVKGMRVNDAVALLGPQFGDDLEAMAENVQAERPVKLQIGLLWNGEYLPGLNRAALSPTAAVTAKAYEASQAAVEAAAAAATVATPDTASVDDAN</sequence>
<dbReference type="AlphaFoldDB" id="A0A2K0THF9"/>
<dbReference type="OrthoDB" id="4892346at2759"/>
<gene>
    <name evidence="2" type="ORF">TGAMA5MH_03378</name>
</gene>
<comment type="caution">
    <text evidence="2">The sequence shown here is derived from an EMBL/GenBank/DDBJ whole genome shotgun (WGS) entry which is preliminary data.</text>
</comment>
<name>A0A2K0THF9_9HYPO</name>
<protein>
    <submittedName>
        <fullName evidence="2">Uncharacterized protein</fullName>
    </submittedName>
</protein>